<protein>
    <submittedName>
        <fullName evidence="1">Uncharacterized protein</fullName>
    </submittedName>
</protein>
<comment type="caution">
    <text evidence="1">The sequence shown here is derived from an EMBL/GenBank/DDBJ whole genome shotgun (WGS) entry which is preliminary data.</text>
</comment>
<accession>A9DAB3</accession>
<dbReference type="EMBL" id="ABIC01000017">
    <property type="protein sequence ID" value="EDQ00738.1"/>
    <property type="molecule type" value="Genomic_DNA"/>
</dbReference>
<name>A9DAB3_9GAMM</name>
<gene>
    <name evidence="1" type="ORF">KT99_15962</name>
</gene>
<evidence type="ECO:0000313" key="1">
    <source>
        <dbReference type="EMBL" id="EDQ00738.1"/>
    </source>
</evidence>
<dbReference type="Proteomes" id="UP000005839">
    <property type="component" value="Unassembled WGS sequence"/>
</dbReference>
<proteinExistence type="predicted"/>
<sequence>MRKERGFLFIKAKKAQDRAKKAQDTRHSGMLVAGIQLE</sequence>
<evidence type="ECO:0000313" key="2">
    <source>
        <dbReference type="Proteomes" id="UP000005839"/>
    </source>
</evidence>
<dbReference type="AlphaFoldDB" id="A9DAB3"/>
<reference evidence="1 2" key="1">
    <citation type="submission" date="2007-10" db="EMBL/GenBank/DDBJ databases">
        <authorList>
            <person name="Yayanos A."/>
            <person name="Ferriera S."/>
            <person name="Johnson J."/>
            <person name="Kravitz S."/>
            <person name="Halpern A."/>
            <person name="Remington K."/>
            <person name="Beeson K."/>
            <person name="Tran B."/>
            <person name="Rogers Y.-H."/>
            <person name="Friedman R."/>
            <person name="Venter J.C."/>
        </authorList>
    </citation>
    <scope>NUCLEOTIDE SEQUENCE [LARGE SCALE GENOMIC DNA]</scope>
    <source>
        <strain evidence="1 2">KT99</strain>
    </source>
</reference>
<keyword evidence="2" id="KW-1185">Reference proteome</keyword>
<dbReference type="STRING" id="314608.KT99_15962"/>
<organism evidence="1 2">
    <name type="scientific">Shewanella benthica KT99</name>
    <dbReference type="NCBI Taxonomy" id="314608"/>
    <lineage>
        <taxon>Bacteria</taxon>
        <taxon>Pseudomonadati</taxon>
        <taxon>Pseudomonadota</taxon>
        <taxon>Gammaproteobacteria</taxon>
        <taxon>Alteromonadales</taxon>
        <taxon>Shewanellaceae</taxon>
        <taxon>Shewanella</taxon>
    </lineage>
</organism>